<feature type="region of interest" description="Disordered" evidence="1">
    <location>
        <begin position="705"/>
        <end position="746"/>
    </location>
</feature>
<accession>A0A8H3FC35</accession>
<feature type="compositionally biased region" description="Polar residues" evidence="1">
    <location>
        <begin position="350"/>
        <end position="365"/>
    </location>
</feature>
<feature type="compositionally biased region" description="Polar residues" evidence="1">
    <location>
        <begin position="160"/>
        <end position="169"/>
    </location>
</feature>
<feature type="compositionally biased region" description="Acidic residues" evidence="1">
    <location>
        <begin position="142"/>
        <end position="152"/>
    </location>
</feature>
<dbReference type="OrthoDB" id="2384430at2759"/>
<comment type="caution">
    <text evidence="2">The sequence shown here is derived from an EMBL/GenBank/DDBJ whole genome shotgun (WGS) entry which is preliminary data.</text>
</comment>
<name>A0A8H3FC35_9LECA</name>
<protein>
    <recommendedName>
        <fullName evidence="4">Cell cycle inhibitor Nif1</fullName>
    </recommendedName>
</protein>
<dbReference type="SMART" id="SM00671">
    <property type="entry name" value="SEL1"/>
    <property type="match status" value="3"/>
</dbReference>
<feature type="compositionally biased region" description="Basic and acidic residues" evidence="1">
    <location>
        <begin position="721"/>
        <end position="731"/>
    </location>
</feature>
<dbReference type="GO" id="GO:0010972">
    <property type="term" value="P:negative regulation of G2/M transition of mitotic cell cycle"/>
    <property type="evidence" value="ECO:0007669"/>
    <property type="project" value="TreeGrafter"/>
</dbReference>
<dbReference type="PANTHER" id="PTHR43628">
    <property type="entry name" value="ACTIVATOR OF C KINASE PROTEIN 1-RELATED"/>
    <property type="match status" value="1"/>
</dbReference>
<dbReference type="InterPro" id="IPR011990">
    <property type="entry name" value="TPR-like_helical_dom_sf"/>
</dbReference>
<dbReference type="SUPFAM" id="SSF81901">
    <property type="entry name" value="HCP-like"/>
    <property type="match status" value="1"/>
</dbReference>
<feature type="compositionally biased region" description="Low complexity" evidence="1">
    <location>
        <begin position="23"/>
        <end position="33"/>
    </location>
</feature>
<feature type="region of interest" description="Disordered" evidence="1">
    <location>
        <begin position="1"/>
        <end position="47"/>
    </location>
</feature>
<evidence type="ECO:0000313" key="3">
    <source>
        <dbReference type="Proteomes" id="UP000664521"/>
    </source>
</evidence>
<feature type="compositionally biased region" description="Polar residues" evidence="1">
    <location>
        <begin position="222"/>
        <end position="232"/>
    </location>
</feature>
<feature type="region of interest" description="Disordered" evidence="1">
    <location>
        <begin position="62"/>
        <end position="365"/>
    </location>
</feature>
<dbReference type="AlphaFoldDB" id="A0A8H3FC35"/>
<feature type="compositionally biased region" description="Basic and acidic residues" evidence="1">
    <location>
        <begin position="194"/>
        <end position="221"/>
    </location>
</feature>
<gene>
    <name evidence="2" type="ORF">HETSPECPRED_004671</name>
</gene>
<sequence>MPIQPVLIDFRPQSHETTNSGAPSSPRPLLSPRIAHMDGDIPPSMSPLDAFAAQSRLLAKKLDDTSRHGRRVSRLPPLTTAYAFKGTAPPAYMRSKSAENPDPAQDNRVSPKNEESGIVPEVAEPSFRPKSFYPRMSGVPLDEQDTDGDPNDETFATPAGLSTQSNQDGVNDGYFGASRLQLPESTTPPSGSSDDSHIHHGNHQREANADKVNEPPQRDTSSDSASVKSQMPNGLLPHHSPQLRQASSIRSMPVDSSDDELSASTNGSSFSLHRKQSSSSGLSLPRSPLSPFVQVHGRSSSSNSEYSLGGSRLARPTYNFSRPISRGSMGRPSFDTASRQHSFDIRPSLDLNSRQPSSDSQPFIFTDDTVQTPVSISNAHMVDAKAHANAPAPSYIYAKFSLPRGRMLQRDSEPLDMLPMPHFEWEQSIHQSNVQPITPPVSDHNEINSPALSRTQSPKPGRELSRSPPRLSEEERNRQRINRPPPTPLTHDLASQSSASMRSGSTIKARSYNSRAMIDSRELTAEDHLAKGIESHERGNFQESTYHLRVAAKHNLPTAMLLYALACRHGWGMRPNQHEGVQWLRKAADSAILELADDESHTKDGKPGDVLEQKTRRAQFALSIYELGVSHMNGWGVEQDKALALRCFEIAGNWGDADAMAEAGFCYTQGSGCKKDLKKAAKYYRMAEAKGMSMVGNSWIYKPKYAQDNDDRQGRGAKPTTPEKKPRDKSRTRTIFGRKKSVTTRS</sequence>
<organism evidence="2 3">
    <name type="scientific">Heterodermia speciosa</name>
    <dbReference type="NCBI Taxonomy" id="116794"/>
    <lineage>
        <taxon>Eukaryota</taxon>
        <taxon>Fungi</taxon>
        <taxon>Dikarya</taxon>
        <taxon>Ascomycota</taxon>
        <taxon>Pezizomycotina</taxon>
        <taxon>Lecanoromycetes</taxon>
        <taxon>OSLEUM clade</taxon>
        <taxon>Lecanoromycetidae</taxon>
        <taxon>Caliciales</taxon>
        <taxon>Physciaceae</taxon>
        <taxon>Heterodermia</taxon>
    </lineage>
</organism>
<dbReference type="EMBL" id="CAJPDS010000029">
    <property type="protein sequence ID" value="CAF9921916.1"/>
    <property type="molecule type" value="Genomic_DNA"/>
</dbReference>
<evidence type="ECO:0000256" key="1">
    <source>
        <dbReference type="SAM" id="MobiDB-lite"/>
    </source>
</evidence>
<feature type="compositionally biased region" description="Polar residues" evidence="1">
    <location>
        <begin position="262"/>
        <end position="271"/>
    </location>
</feature>
<dbReference type="Pfam" id="PF08238">
    <property type="entry name" value="Sel1"/>
    <property type="match status" value="3"/>
</dbReference>
<dbReference type="InterPro" id="IPR052945">
    <property type="entry name" value="Mitotic_Regulator"/>
</dbReference>
<feature type="compositionally biased region" description="Low complexity" evidence="1">
    <location>
        <begin position="495"/>
        <end position="505"/>
    </location>
</feature>
<dbReference type="InterPro" id="IPR006597">
    <property type="entry name" value="Sel1-like"/>
</dbReference>
<feature type="compositionally biased region" description="Basic and acidic residues" evidence="1">
    <location>
        <begin position="705"/>
        <end position="714"/>
    </location>
</feature>
<reference evidence="2" key="1">
    <citation type="submission" date="2021-03" db="EMBL/GenBank/DDBJ databases">
        <authorList>
            <person name="Tagirdzhanova G."/>
        </authorList>
    </citation>
    <scope>NUCLEOTIDE SEQUENCE</scope>
</reference>
<dbReference type="Gene3D" id="1.25.40.10">
    <property type="entry name" value="Tetratricopeptide repeat domain"/>
    <property type="match status" value="1"/>
</dbReference>
<dbReference type="Proteomes" id="UP000664521">
    <property type="component" value="Unassembled WGS sequence"/>
</dbReference>
<evidence type="ECO:0008006" key="4">
    <source>
        <dbReference type="Google" id="ProtNLM"/>
    </source>
</evidence>
<keyword evidence="3" id="KW-1185">Reference proteome</keyword>
<evidence type="ECO:0000313" key="2">
    <source>
        <dbReference type="EMBL" id="CAF9921916.1"/>
    </source>
</evidence>
<feature type="region of interest" description="Disordered" evidence="1">
    <location>
        <begin position="434"/>
        <end position="513"/>
    </location>
</feature>
<feature type="compositionally biased region" description="Polar residues" evidence="1">
    <location>
        <begin position="447"/>
        <end position="458"/>
    </location>
</feature>
<dbReference type="GO" id="GO:0032153">
    <property type="term" value="C:cell division site"/>
    <property type="evidence" value="ECO:0007669"/>
    <property type="project" value="TreeGrafter"/>
</dbReference>
<proteinExistence type="predicted"/>
<feature type="compositionally biased region" description="Low complexity" evidence="1">
    <location>
        <begin position="277"/>
        <end position="311"/>
    </location>
</feature>
<feature type="compositionally biased region" description="Basic and acidic residues" evidence="1">
    <location>
        <begin position="460"/>
        <end position="478"/>
    </location>
</feature>
<dbReference type="PANTHER" id="PTHR43628:SF11">
    <property type="entry name" value="PROTEIN DSF2"/>
    <property type="match status" value="1"/>
</dbReference>
<feature type="compositionally biased region" description="Basic residues" evidence="1">
    <location>
        <begin position="732"/>
        <end position="746"/>
    </location>
</feature>